<keyword evidence="1" id="KW-1133">Transmembrane helix</keyword>
<name>A0A211Z2H6_9PROT</name>
<evidence type="ECO:0000313" key="2">
    <source>
        <dbReference type="EMBL" id="OWJ59462.1"/>
    </source>
</evidence>
<keyword evidence="1" id="KW-0812">Transmembrane</keyword>
<comment type="caution">
    <text evidence="2">The sequence shown here is derived from an EMBL/GenBank/DDBJ whole genome shotgun (WGS) entry which is preliminary data.</text>
</comment>
<dbReference type="RefSeq" id="WP_088156797.1">
    <property type="nucleotide sequence ID" value="NZ_NHON01000118.1"/>
</dbReference>
<proteinExistence type="predicted"/>
<reference evidence="3" key="1">
    <citation type="submission" date="2017-05" db="EMBL/GenBank/DDBJ databases">
        <authorList>
            <person name="Macchi M."/>
            <person name="Festa S."/>
            <person name="Coppotelli B.M."/>
            <person name="Morelli I.S."/>
        </authorList>
    </citation>
    <scope>NUCLEOTIDE SEQUENCE [LARGE SCALE GENOMIC DNA]</scope>
    <source>
        <strain evidence="3">I</strain>
    </source>
</reference>
<keyword evidence="1" id="KW-0472">Membrane</keyword>
<evidence type="ECO:0000313" key="3">
    <source>
        <dbReference type="Proteomes" id="UP000196655"/>
    </source>
</evidence>
<feature type="transmembrane region" description="Helical" evidence="1">
    <location>
        <begin position="86"/>
        <end position="106"/>
    </location>
</feature>
<protein>
    <submittedName>
        <fullName evidence="2">Uncharacterized protein</fullName>
    </submittedName>
</protein>
<accession>A0A211Z2H6</accession>
<organism evidence="2 3">
    <name type="scientific">Inquilinus limosus</name>
    <dbReference type="NCBI Taxonomy" id="171674"/>
    <lineage>
        <taxon>Bacteria</taxon>
        <taxon>Pseudomonadati</taxon>
        <taxon>Pseudomonadota</taxon>
        <taxon>Alphaproteobacteria</taxon>
        <taxon>Rhodospirillales</taxon>
        <taxon>Rhodospirillaceae</taxon>
        <taxon>Inquilinus</taxon>
    </lineage>
</organism>
<gene>
    <name evidence="2" type="ORF">BWR60_32285</name>
</gene>
<keyword evidence="3" id="KW-1185">Reference proteome</keyword>
<dbReference type="STRING" id="1122125.GCA_000423185_03088"/>
<dbReference type="EMBL" id="NHON01000118">
    <property type="protein sequence ID" value="OWJ59462.1"/>
    <property type="molecule type" value="Genomic_DNA"/>
</dbReference>
<evidence type="ECO:0000256" key="1">
    <source>
        <dbReference type="SAM" id="Phobius"/>
    </source>
</evidence>
<dbReference type="AlphaFoldDB" id="A0A211Z2H6"/>
<dbReference type="Proteomes" id="UP000196655">
    <property type="component" value="Unassembled WGS sequence"/>
</dbReference>
<sequence>MAEMTLDRFLDLLDRHGPVIDRWPAPDQDGAEALLAASAEARSAMADARAVASILNDLRVAPPSAAMLGRILDAAPRPRRWISEILSWRPAIAFAAALVVGVYLGAMVPTVQASDDDWSSGLGYALADDTSPFGGTP</sequence>